<dbReference type="Proteomes" id="UP001141253">
    <property type="component" value="Chromosome 5"/>
</dbReference>
<reference evidence="2" key="2">
    <citation type="journal article" date="2023" name="Int. J. Mol. Sci.">
        <title>De Novo Assembly and Annotation of 11 Diverse Shrub Willow (Salix) Genomes Reveals Novel Gene Organization in Sex-Linked Regions.</title>
        <authorList>
            <person name="Hyden B."/>
            <person name="Feng K."/>
            <person name="Yates T.B."/>
            <person name="Jawdy S."/>
            <person name="Cereghino C."/>
            <person name="Smart L.B."/>
            <person name="Muchero W."/>
        </authorList>
    </citation>
    <scope>NUCLEOTIDE SEQUENCE</scope>
    <source>
        <tissue evidence="2">Shoot tip</tissue>
    </source>
</reference>
<keyword evidence="3" id="KW-1185">Reference proteome</keyword>
<organism evidence="2 3">
    <name type="scientific">Salix suchowensis</name>
    <dbReference type="NCBI Taxonomy" id="1278906"/>
    <lineage>
        <taxon>Eukaryota</taxon>
        <taxon>Viridiplantae</taxon>
        <taxon>Streptophyta</taxon>
        <taxon>Embryophyta</taxon>
        <taxon>Tracheophyta</taxon>
        <taxon>Spermatophyta</taxon>
        <taxon>Magnoliopsida</taxon>
        <taxon>eudicotyledons</taxon>
        <taxon>Gunneridae</taxon>
        <taxon>Pentapetalae</taxon>
        <taxon>rosids</taxon>
        <taxon>fabids</taxon>
        <taxon>Malpighiales</taxon>
        <taxon>Salicaceae</taxon>
        <taxon>Saliceae</taxon>
        <taxon>Salix</taxon>
    </lineage>
</organism>
<sequence>MFTREYNPRFTYIIHNNKDTKNNSKGIVCSNHPCNDVLLLEFLVGQTETTPCKQERENRSQSSVNDGPVTARVTRTRMFDHGQFMIKVRQATSKVASSYIF</sequence>
<evidence type="ECO:0000313" key="3">
    <source>
        <dbReference type="Proteomes" id="UP001141253"/>
    </source>
</evidence>
<evidence type="ECO:0000256" key="1">
    <source>
        <dbReference type="SAM" id="MobiDB-lite"/>
    </source>
</evidence>
<feature type="region of interest" description="Disordered" evidence="1">
    <location>
        <begin position="50"/>
        <end position="69"/>
    </location>
</feature>
<dbReference type="EMBL" id="JAPFFI010000003">
    <property type="protein sequence ID" value="KAJ6399771.1"/>
    <property type="molecule type" value="Genomic_DNA"/>
</dbReference>
<reference evidence="2" key="1">
    <citation type="submission" date="2022-10" db="EMBL/GenBank/DDBJ databases">
        <authorList>
            <person name="Hyden B.L."/>
            <person name="Feng K."/>
            <person name="Yates T."/>
            <person name="Jawdy S."/>
            <person name="Smart L.B."/>
            <person name="Muchero W."/>
        </authorList>
    </citation>
    <scope>NUCLEOTIDE SEQUENCE</scope>
    <source>
        <tissue evidence="2">Shoot tip</tissue>
    </source>
</reference>
<protein>
    <submittedName>
        <fullName evidence="2">Uncharacterized protein</fullName>
    </submittedName>
</protein>
<name>A0ABQ9CJG8_9ROSI</name>
<evidence type="ECO:0000313" key="2">
    <source>
        <dbReference type="EMBL" id="KAJ6399771.1"/>
    </source>
</evidence>
<proteinExistence type="predicted"/>
<comment type="caution">
    <text evidence="2">The sequence shown here is derived from an EMBL/GenBank/DDBJ whole genome shotgun (WGS) entry which is preliminary data.</text>
</comment>
<accession>A0ABQ9CJG8</accession>
<gene>
    <name evidence="2" type="ORF">OIU77_020345</name>
</gene>